<organism evidence="1 2">
    <name type="scientific">Naganishia onofrii</name>
    <dbReference type="NCBI Taxonomy" id="1851511"/>
    <lineage>
        <taxon>Eukaryota</taxon>
        <taxon>Fungi</taxon>
        <taxon>Dikarya</taxon>
        <taxon>Basidiomycota</taxon>
        <taxon>Agaricomycotina</taxon>
        <taxon>Tremellomycetes</taxon>
        <taxon>Filobasidiales</taxon>
        <taxon>Filobasidiaceae</taxon>
        <taxon>Naganishia</taxon>
    </lineage>
</organism>
<name>A0ACC2WYS6_9TREE</name>
<dbReference type="Proteomes" id="UP001234202">
    <property type="component" value="Unassembled WGS sequence"/>
</dbReference>
<reference evidence="1" key="1">
    <citation type="submission" date="2023-04" db="EMBL/GenBank/DDBJ databases">
        <title>Draft Genome sequencing of Naganishia species isolated from polar environments using Oxford Nanopore Technology.</title>
        <authorList>
            <person name="Leo P."/>
            <person name="Venkateswaran K."/>
        </authorList>
    </citation>
    <scope>NUCLEOTIDE SEQUENCE</scope>
    <source>
        <strain evidence="1">DBVPG 5303</strain>
    </source>
</reference>
<evidence type="ECO:0000313" key="2">
    <source>
        <dbReference type="Proteomes" id="UP001234202"/>
    </source>
</evidence>
<proteinExistence type="predicted"/>
<dbReference type="EMBL" id="JASBWV010000034">
    <property type="protein sequence ID" value="KAJ9116797.1"/>
    <property type="molecule type" value="Genomic_DNA"/>
</dbReference>
<sequence length="182" mass="19658">MMFLKTVTPTSTRAKGTGNASHKTTTHPSPLSTMPFCLDTTPQGTSTSLETKASAVSSLCDSAKKSLDRFVLARGDAQPIDAHDLAAIEMVEAMRTGGQLNNMPFALWDNIARHDWSRSGKCVYTVVINGIRYRGTGESLVLPLSGFPRAACVTTYSKISLNLYQLIDRADTKNKSRVGIGC</sequence>
<evidence type="ECO:0000313" key="1">
    <source>
        <dbReference type="EMBL" id="KAJ9116797.1"/>
    </source>
</evidence>
<gene>
    <name evidence="1" type="ORF">QFC24_006602</name>
</gene>
<keyword evidence="2" id="KW-1185">Reference proteome</keyword>
<protein>
    <submittedName>
        <fullName evidence="1">Uncharacterized protein</fullName>
    </submittedName>
</protein>
<accession>A0ACC2WYS6</accession>
<comment type="caution">
    <text evidence="1">The sequence shown here is derived from an EMBL/GenBank/DDBJ whole genome shotgun (WGS) entry which is preliminary data.</text>
</comment>